<organism evidence="2 3">
    <name type="scientific">Alicyclobacillus sendaiensis PA2</name>
    <dbReference type="NCBI Taxonomy" id="3029425"/>
    <lineage>
        <taxon>Bacteria</taxon>
        <taxon>Bacillati</taxon>
        <taxon>Bacillota</taxon>
        <taxon>Bacilli</taxon>
        <taxon>Bacillales</taxon>
        <taxon>Alicyclobacillaceae</taxon>
        <taxon>Alicyclobacillus</taxon>
    </lineage>
</organism>
<sequence>MAMRKGEFRALAAALSACAWLASGACAEAREAVAASTDFGGHHRGHHSARRVILVNETNAGAMVMERRQVADDAVVAFAGSRPAWRLDIPLSYYFLTPVYLRDPGGQIPGDRSV</sequence>
<name>A0ABT6Y0Z3_ALISE</name>
<comment type="caution">
    <text evidence="2">The sequence shown here is derived from an EMBL/GenBank/DDBJ whole genome shotgun (WGS) entry which is preliminary data.</text>
</comment>
<feature type="chain" id="PRO_5045565136" evidence="1">
    <location>
        <begin position="28"/>
        <end position="114"/>
    </location>
</feature>
<dbReference type="PROSITE" id="PS51257">
    <property type="entry name" value="PROKAR_LIPOPROTEIN"/>
    <property type="match status" value="1"/>
</dbReference>
<keyword evidence="3" id="KW-1185">Reference proteome</keyword>
<evidence type="ECO:0000313" key="3">
    <source>
        <dbReference type="Proteomes" id="UP001529245"/>
    </source>
</evidence>
<accession>A0ABT6Y0Z3</accession>
<dbReference type="Proteomes" id="UP001529245">
    <property type="component" value="Unassembled WGS sequence"/>
</dbReference>
<dbReference type="EMBL" id="JASGCB010000017">
    <property type="protein sequence ID" value="MDI9260554.1"/>
    <property type="molecule type" value="Genomic_DNA"/>
</dbReference>
<reference evidence="2 3" key="1">
    <citation type="submission" date="2023-04" db="EMBL/GenBank/DDBJ databases">
        <title>A. sendaiensis sub sp. chiapanensis a novel subspecie with specific adaptation in bacterial cell wall isolated from an active volcano.</title>
        <authorList>
            <person name="Alvarez Gutierrez P.E."/>
            <person name="Ortiz Cortes L.Y."/>
        </authorList>
    </citation>
    <scope>NUCLEOTIDE SEQUENCE [LARGE SCALE GENOMIC DNA]</scope>
    <source>
        <strain evidence="2 3">PA2</strain>
    </source>
</reference>
<gene>
    <name evidence="2" type="ORF">QID03_10185</name>
</gene>
<evidence type="ECO:0000313" key="2">
    <source>
        <dbReference type="EMBL" id="MDI9260554.1"/>
    </source>
</evidence>
<feature type="signal peptide" evidence="1">
    <location>
        <begin position="1"/>
        <end position="27"/>
    </location>
</feature>
<dbReference type="RefSeq" id="WP_283204011.1">
    <property type="nucleotide sequence ID" value="NZ_JASGCB010000017.1"/>
</dbReference>
<protein>
    <submittedName>
        <fullName evidence="2">Uncharacterized protein</fullName>
    </submittedName>
</protein>
<proteinExistence type="predicted"/>
<evidence type="ECO:0000256" key="1">
    <source>
        <dbReference type="SAM" id="SignalP"/>
    </source>
</evidence>
<keyword evidence="1" id="KW-0732">Signal</keyword>